<feature type="domain" description="CoA carboxyltransferase C-terminal" evidence="2">
    <location>
        <begin position="323"/>
        <end position="576"/>
    </location>
</feature>
<dbReference type="PROSITE" id="PS50989">
    <property type="entry name" value="COA_CT_CTER"/>
    <property type="match status" value="1"/>
</dbReference>
<name>A0A409W1U7_9AGAR</name>
<reference evidence="3 4" key="1">
    <citation type="journal article" date="2018" name="Evol. Lett.">
        <title>Horizontal gene cluster transfer increased hallucinogenic mushroom diversity.</title>
        <authorList>
            <person name="Reynolds H.T."/>
            <person name="Vijayakumar V."/>
            <person name="Gluck-Thaler E."/>
            <person name="Korotkin H.B."/>
            <person name="Matheny P.B."/>
            <person name="Slot J.C."/>
        </authorList>
    </citation>
    <scope>NUCLEOTIDE SEQUENCE [LARGE SCALE GENOMIC DNA]</scope>
    <source>
        <strain evidence="3 4">SRW20</strain>
    </source>
</reference>
<dbReference type="PANTHER" id="PTHR43842">
    <property type="entry name" value="PROPIONYL-COA CARBOXYLASE BETA CHAIN"/>
    <property type="match status" value="1"/>
</dbReference>
<evidence type="ECO:0000259" key="2">
    <source>
        <dbReference type="PROSITE" id="PS50989"/>
    </source>
</evidence>
<dbReference type="GO" id="GO:0004658">
    <property type="term" value="F:propionyl-CoA carboxylase activity"/>
    <property type="evidence" value="ECO:0007669"/>
    <property type="project" value="TreeGrafter"/>
</dbReference>
<protein>
    <recommendedName>
        <fullName evidence="2">CoA carboxyltransferase C-terminal domain-containing protein</fullName>
    </recommendedName>
</protein>
<dbReference type="InterPro" id="IPR051047">
    <property type="entry name" value="AccD/PCCB"/>
</dbReference>
<dbReference type="Gene3D" id="3.90.226.10">
    <property type="entry name" value="2-enoyl-CoA Hydratase, Chain A, domain 1"/>
    <property type="match status" value="3"/>
</dbReference>
<dbReference type="InterPro" id="IPR034733">
    <property type="entry name" value="AcCoA_carboxyl_beta"/>
</dbReference>
<gene>
    <name evidence="3" type="ORF">CVT26_003594</name>
</gene>
<dbReference type="InterPro" id="IPR029045">
    <property type="entry name" value="ClpP/crotonase-like_dom_sf"/>
</dbReference>
<accession>A0A409W1U7</accession>
<dbReference type="Proteomes" id="UP000284706">
    <property type="component" value="Unassembled WGS sequence"/>
</dbReference>
<dbReference type="STRING" id="231916.A0A409W1U7"/>
<dbReference type="OrthoDB" id="439921at2759"/>
<dbReference type="AlphaFoldDB" id="A0A409W1U7"/>
<dbReference type="Pfam" id="PF01039">
    <property type="entry name" value="Carboxyl_trans"/>
    <property type="match status" value="1"/>
</dbReference>
<dbReference type="InterPro" id="IPR011763">
    <property type="entry name" value="COA_CT_C"/>
</dbReference>
<dbReference type="EMBL" id="NHYE01005454">
    <property type="protein sequence ID" value="PPQ72504.1"/>
    <property type="molecule type" value="Genomic_DNA"/>
</dbReference>
<proteinExistence type="predicted"/>
<evidence type="ECO:0000313" key="3">
    <source>
        <dbReference type="EMBL" id="PPQ72504.1"/>
    </source>
</evidence>
<feature type="compositionally biased region" description="Basic and acidic residues" evidence="1">
    <location>
        <begin position="7"/>
        <end position="18"/>
    </location>
</feature>
<dbReference type="InParanoid" id="A0A409W1U7"/>
<dbReference type="PANTHER" id="PTHR43842:SF2">
    <property type="entry name" value="PROPIONYL-COA CARBOXYLASE BETA CHAIN, MITOCHONDRIAL"/>
    <property type="match status" value="1"/>
</dbReference>
<comment type="caution">
    <text evidence="3">The sequence shown here is derived from an EMBL/GenBank/DDBJ whole genome shotgun (WGS) entry which is preliminary data.</text>
</comment>
<organism evidence="3 4">
    <name type="scientific">Gymnopilus dilepis</name>
    <dbReference type="NCBI Taxonomy" id="231916"/>
    <lineage>
        <taxon>Eukaryota</taxon>
        <taxon>Fungi</taxon>
        <taxon>Dikarya</taxon>
        <taxon>Basidiomycota</taxon>
        <taxon>Agaricomycotina</taxon>
        <taxon>Agaricomycetes</taxon>
        <taxon>Agaricomycetidae</taxon>
        <taxon>Agaricales</taxon>
        <taxon>Agaricineae</taxon>
        <taxon>Hymenogastraceae</taxon>
        <taxon>Gymnopilus</taxon>
    </lineage>
</organism>
<evidence type="ECO:0000256" key="1">
    <source>
        <dbReference type="SAM" id="MobiDB-lite"/>
    </source>
</evidence>
<keyword evidence="4" id="KW-1185">Reference proteome</keyword>
<feature type="region of interest" description="Disordered" evidence="1">
    <location>
        <begin position="1"/>
        <end position="22"/>
    </location>
</feature>
<evidence type="ECO:0000313" key="4">
    <source>
        <dbReference type="Proteomes" id="UP000284706"/>
    </source>
</evidence>
<dbReference type="SUPFAM" id="SSF52096">
    <property type="entry name" value="ClpP/crotonase"/>
    <property type="match status" value="2"/>
</dbReference>
<sequence>MPSNPTSKDKKVQDDGKSWESPLESLRAQQYLIRNPNVKDPGYIRQKANKKLWVRERIAALLDPDSFNEVGSITGKPVSNEKGDLESFIPANAVIGWGRIRGRKVFITADDFSVRGGHADGGIAGKAQYGEVLASSVQTHTLTHDICIIDPCFENEGSAGQWPTSLHTLVSDLERKVRLLDGSSGGGSVATYLNIGATYIPGLAGLGRSMDAMAAVPVASALLGPVVGLAAAKAALSHFTVMVKGLSQLFAAGPPVVKQATFEDLSKEALGGWEIHATNGTIDNVATSELDAFQQIRTFLSYLPSSIFQLPPAISSSDSPTRREEDLISIIPRRRARPYDIRRLMRLIVDSDGNPYKNDTSFFEIGETWGRCIVTGFARLNGRPVGLLTSDCVVNGGAIDALGSQKAARFLNLCNHFSLPVLNLVDQPGFAIGSMAERTATIRHGASALAALYQASTPIYTIVIRRAFGVAGGAFADPDDGANIRVAWPSGDWGSLPLEGGIEAAYKRQLEAAGTPEAREKLMNELLQKFEDVRSPLKTAHKFGVEEIIDPRDTRPLVCDWVAHVYDHVLPQLLVRKQNAYSGDGRPLVGHGVKL</sequence>